<dbReference type="InterPro" id="IPR000504">
    <property type="entry name" value="RRM_dom"/>
</dbReference>
<evidence type="ECO:0000256" key="2">
    <source>
        <dbReference type="PROSITE-ProRule" id="PRU00176"/>
    </source>
</evidence>
<dbReference type="SMART" id="SM00360">
    <property type="entry name" value="RRM"/>
    <property type="match status" value="1"/>
</dbReference>
<dbReference type="Gene3D" id="3.30.70.330">
    <property type="match status" value="1"/>
</dbReference>
<dbReference type="InterPro" id="IPR045844">
    <property type="entry name" value="RRM_Ist3-like"/>
</dbReference>
<dbReference type="FunCoup" id="A2DHI9">
    <property type="interactions" value="170"/>
</dbReference>
<organism evidence="5 6">
    <name type="scientific">Trichomonas vaginalis (strain ATCC PRA-98 / G3)</name>
    <dbReference type="NCBI Taxonomy" id="412133"/>
    <lineage>
        <taxon>Eukaryota</taxon>
        <taxon>Metamonada</taxon>
        <taxon>Parabasalia</taxon>
        <taxon>Trichomonadida</taxon>
        <taxon>Trichomonadidae</taxon>
        <taxon>Trichomonas</taxon>
    </lineage>
</organism>
<dbReference type="PROSITE" id="PS50102">
    <property type="entry name" value="RRM"/>
    <property type="match status" value="1"/>
</dbReference>
<reference evidence="5" key="1">
    <citation type="submission" date="2006-10" db="EMBL/GenBank/DDBJ databases">
        <authorList>
            <person name="Amadeo P."/>
            <person name="Zhao Q."/>
            <person name="Wortman J."/>
            <person name="Fraser-Liggett C."/>
            <person name="Carlton J."/>
        </authorList>
    </citation>
    <scope>NUCLEOTIDE SEQUENCE</scope>
    <source>
        <strain evidence="5">G3</strain>
    </source>
</reference>
<dbReference type="CDD" id="cd12411">
    <property type="entry name" value="RRM_ist3_like"/>
    <property type="match status" value="1"/>
</dbReference>
<accession>A2DHI9</accession>
<evidence type="ECO:0000313" key="5">
    <source>
        <dbReference type="EMBL" id="EAY20037.1"/>
    </source>
</evidence>
<name>A2DHI9_TRIV3</name>
<dbReference type="GO" id="GO:0005686">
    <property type="term" value="C:U2 snRNP"/>
    <property type="evidence" value="ECO:0000318"/>
    <property type="project" value="GO_Central"/>
</dbReference>
<dbReference type="AlphaFoldDB" id="A2DHI9"/>
<gene>
    <name evidence="5" type="ORF">TVAG_365450</name>
</gene>
<dbReference type="PANTHER" id="PTHR45880:SF1">
    <property type="entry name" value="RNA-BINDING MOTIF PROTEIN, X-LINKED 2"/>
    <property type="match status" value="1"/>
</dbReference>
<evidence type="ECO:0000259" key="4">
    <source>
        <dbReference type="PROSITE" id="PS50102"/>
    </source>
</evidence>
<dbReference type="InParanoid" id="A2DHI9"/>
<keyword evidence="6" id="KW-1185">Reference proteome</keyword>
<dbReference type="RefSeq" id="XP_001581023.1">
    <property type="nucleotide sequence ID" value="XM_001580973.1"/>
</dbReference>
<dbReference type="SUPFAM" id="SSF54928">
    <property type="entry name" value="RNA-binding domain, RBD"/>
    <property type="match status" value="1"/>
</dbReference>
<proteinExistence type="predicted"/>
<keyword evidence="1 2" id="KW-0694">RNA-binding</keyword>
<sequence>MAIKAKNIQKLQEIELRKGVFDELSSFHGDFKDCPWIKVNNLNYELSEGDILTVFEQYGTIINFELIRDAKTGDSRGTAIMEYEDWRSTILAVDNLNGITLLGRTISVDHCRYTLNEKSHMVAPRTITPARLSTKERPAPQIDEGSASSTETDEED</sequence>
<dbReference type="STRING" id="5722.A2DHI9"/>
<dbReference type="Pfam" id="PF00076">
    <property type="entry name" value="RRM_1"/>
    <property type="match status" value="1"/>
</dbReference>
<dbReference type="SMR" id="A2DHI9"/>
<evidence type="ECO:0000256" key="1">
    <source>
        <dbReference type="ARBA" id="ARBA00022884"/>
    </source>
</evidence>
<dbReference type="GO" id="GO:0071011">
    <property type="term" value="C:precatalytic spliceosome"/>
    <property type="evidence" value="ECO:0000318"/>
    <property type="project" value="GO_Central"/>
</dbReference>
<dbReference type="Proteomes" id="UP000001542">
    <property type="component" value="Unassembled WGS sequence"/>
</dbReference>
<dbReference type="GO" id="GO:0000398">
    <property type="term" value="P:mRNA splicing, via spliceosome"/>
    <property type="evidence" value="ECO:0000318"/>
    <property type="project" value="GO_Central"/>
</dbReference>
<dbReference type="VEuPathDB" id="TrichDB:TVAGG3_0302160"/>
<evidence type="ECO:0000256" key="3">
    <source>
        <dbReference type="SAM" id="MobiDB-lite"/>
    </source>
</evidence>
<dbReference type="OrthoDB" id="2573941at2759"/>
<dbReference type="VEuPathDB" id="TrichDB:TVAG_365450"/>
<feature type="region of interest" description="Disordered" evidence="3">
    <location>
        <begin position="128"/>
        <end position="156"/>
    </location>
</feature>
<dbReference type="PANTHER" id="PTHR45880">
    <property type="entry name" value="RNA-BINDING MOTIF PROTEIN, X-LINKED 2"/>
    <property type="match status" value="1"/>
</dbReference>
<dbReference type="InterPro" id="IPR051847">
    <property type="entry name" value="RNA_proc/Spliceosome_comp"/>
</dbReference>
<evidence type="ECO:0000313" key="6">
    <source>
        <dbReference type="Proteomes" id="UP000001542"/>
    </source>
</evidence>
<dbReference type="InterPro" id="IPR012677">
    <property type="entry name" value="Nucleotide-bd_a/b_plait_sf"/>
</dbReference>
<feature type="domain" description="RRM" evidence="4">
    <location>
        <begin position="35"/>
        <end position="113"/>
    </location>
</feature>
<dbReference type="EMBL" id="DS113201">
    <property type="protein sequence ID" value="EAY20037.1"/>
    <property type="molecule type" value="Genomic_DNA"/>
</dbReference>
<dbReference type="KEGG" id="tva:5465569"/>
<dbReference type="OMA" id="CAPKPQI"/>
<dbReference type="eggNOG" id="KOG0126">
    <property type="taxonomic scope" value="Eukaryota"/>
</dbReference>
<dbReference type="InterPro" id="IPR035979">
    <property type="entry name" value="RBD_domain_sf"/>
</dbReference>
<protein>
    <recommendedName>
        <fullName evidence="4">RRM domain-containing protein</fullName>
    </recommendedName>
</protein>
<dbReference type="GO" id="GO:0003723">
    <property type="term" value="F:RNA binding"/>
    <property type="evidence" value="ECO:0007669"/>
    <property type="project" value="UniProtKB-UniRule"/>
</dbReference>
<reference evidence="5" key="2">
    <citation type="journal article" date="2007" name="Science">
        <title>Draft genome sequence of the sexually transmitted pathogen Trichomonas vaginalis.</title>
        <authorList>
            <person name="Carlton J.M."/>
            <person name="Hirt R.P."/>
            <person name="Silva J.C."/>
            <person name="Delcher A.L."/>
            <person name="Schatz M."/>
            <person name="Zhao Q."/>
            <person name="Wortman J.R."/>
            <person name="Bidwell S.L."/>
            <person name="Alsmark U.C.M."/>
            <person name="Besteiro S."/>
            <person name="Sicheritz-Ponten T."/>
            <person name="Noel C.J."/>
            <person name="Dacks J.B."/>
            <person name="Foster P.G."/>
            <person name="Simillion C."/>
            <person name="Van de Peer Y."/>
            <person name="Miranda-Saavedra D."/>
            <person name="Barton G.J."/>
            <person name="Westrop G.D."/>
            <person name="Mueller S."/>
            <person name="Dessi D."/>
            <person name="Fiori P.L."/>
            <person name="Ren Q."/>
            <person name="Paulsen I."/>
            <person name="Zhang H."/>
            <person name="Bastida-Corcuera F.D."/>
            <person name="Simoes-Barbosa A."/>
            <person name="Brown M.T."/>
            <person name="Hayes R.D."/>
            <person name="Mukherjee M."/>
            <person name="Okumura C.Y."/>
            <person name="Schneider R."/>
            <person name="Smith A.J."/>
            <person name="Vanacova S."/>
            <person name="Villalvazo M."/>
            <person name="Haas B.J."/>
            <person name="Pertea M."/>
            <person name="Feldblyum T.V."/>
            <person name="Utterback T.R."/>
            <person name="Shu C.L."/>
            <person name="Osoegawa K."/>
            <person name="de Jong P.J."/>
            <person name="Hrdy I."/>
            <person name="Horvathova L."/>
            <person name="Zubacova Z."/>
            <person name="Dolezal P."/>
            <person name="Malik S.B."/>
            <person name="Logsdon J.M. Jr."/>
            <person name="Henze K."/>
            <person name="Gupta A."/>
            <person name="Wang C.C."/>
            <person name="Dunne R.L."/>
            <person name="Upcroft J.A."/>
            <person name="Upcroft P."/>
            <person name="White O."/>
            <person name="Salzberg S.L."/>
            <person name="Tang P."/>
            <person name="Chiu C.-H."/>
            <person name="Lee Y.-S."/>
            <person name="Embley T.M."/>
            <person name="Coombs G.H."/>
            <person name="Mottram J.C."/>
            <person name="Tachezy J."/>
            <person name="Fraser-Liggett C.M."/>
            <person name="Johnson P.J."/>
        </authorList>
    </citation>
    <scope>NUCLEOTIDE SEQUENCE [LARGE SCALE GENOMIC DNA]</scope>
    <source>
        <strain evidence="5">G3</strain>
    </source>
</reference>